<evidence type="ECO:0000313" key="3">
    <source>
        <dbReference type="EMBL" id="KOB79118.1"/>
    </source>
</evidence>
<reference evidence="3 4" key="1">
    <citation type="journal article" date="2015" name="Genome Biol. Evol.">
        <title>The genome of winter moth (Operophtera brumata) provides a genomic perspective on sexual dimorphism and phenology.</title>
        <authorList>
            <person name="Derks M.F."/>
            <person name="Smit S."/>
            <person name="Salis L."/>
            <person name="Schijlen E."/>
            <person name="Bossers A."/>
            <person name="Mateman C."/>
            <person name="Pijl A.S."/>
            <person name="de Ridder D."/>
            <person name="Groenen M.A."/>
            <person name="Visser M.E."/>
            <person name="Megens H.J."/>
        </authorList>
    </citation>
    <scope>NUCLEOTIDE SEQUENCE [LARGE SCALE GENOMIC DNA]</scope>
    <source>
        <strain evidence="3">WM2013NL</strain>
        <tissue evidence="3">Head and thorax</tissue>
    </source>
</reference>
<dbReference type="Gene3D" id="1.20.1270.50">
    <property type="entry name" value="Glycoside hydrolase family 38, central domain"/>
    <property type="match status" value="1"/>
</dbReference>
<dbReference type="STRING" id="104452.A0A0L7LUG3"/>
<evidence type="ECO:0000256" key="1">
    <source>
        <dbReference type="ARBA" id="ARBA00022801"/>
    </source>
</evidence>
<protein>
    <submittedName>
        <fullName evidence="3">Alpha-mannosidase</fullName>
    </submittedName>
</protein>
<dbReference type="GO" id="GO:0004559">
    <property type="term" value="F:alpha-mannosidase activity"/>
    <property type="evidence" value="ECO:0007669"/>
    <property type="project" value="InterPro"/>
</dbReference>
<evidence type="ECO:0000313" key="4">
    <source>
        <dbReference type="Proteomes" id="UP000037510"/>
    </source>
</evidence>
<dbReference type="SUPFAM" id="SSF88688">
    <property type="entry name" value="Families 57/38 glycoside transferase middle domain"/>
    <property type="match status" value="1"/>
</dbReference>
<dbReference type="EMBL" id="JTDY01000058">
    <property type="protein sequence ID" value="KOB79118.1"/>
    <property type="molecule type" value="Genomic_DNA"/>
</dbReference>
<dbReference type="InterPro" id="IPR037094">
    <property type="entry name" value="Glyco_hydro_38_cen_sf"/>
</dbReference>
<keyword evidence="1" id="KW-0378">Hydrolase</keyword>
<accession>A0A0L7LUG3</accession>
<feature type="region of interest" description="Disordered" evidence="2">
    <location>
        <begin position="1"/>
        <end position="32"/>
    </location>
</feature>
<dbReference type="Proteomes" id="UP000037510">
    <property type="component" value="Unassembled WGS sequence"/>
</dbReference>
<keyword evidence="4" id="KW-1185">Reference proteome</keyword>
<sequence length="140" mass="15396">MISSRTRATPTRTGRATSHPAPPPSTSSGKATTTYRYTQLVLDGLLHLPPHHQVLRAARQRLPTGTHNSYWTGYFTSRPTTKYFERQGNDYLQVHTTRTGRATSPPAPPPSTSSGKATTTYRYTQLGSGAFPRALDGHSR</sequence>
<dbReference type="InterPro" id="IPR028995">
    <property type="entry name" value="Glyco_hydro_57/38_cen_sf"/>
</dbReference>
<proteinExistence type="predicted"/>
<name>A0A0L7LUG3_OPEBR</name>
<dbReference type="GO" id="GO:0006013">
    <property type="term" value="P:mannose metabolic process"/>
    <property type="evidence" value="ECO:0007669"/>
    <property type="project" value="InterPro"/>
</dbReference>
<dbReference type="AlphaFoldDB" id="A0A0L7LUG3"/>
<feature type="compositionally biased region" description="Low complexity" evidence="2">
    <location>
        <begin position="1"/>
        <end position="19"/>
    </location>
</feature>
<evidence type="ECO:0000256" key="2">
    <source>
        <dbReference type="SAM" id="MobiDB-lite"/>
    </source>
</evidence>
<feature type="region of interest" description="Disordered" evidence="2">
    <location>
        <begin position="96"/>
        <end position="140"/>
    </location>
</feature>
<organism evidence="3 4">
    <name type="scientific">Operophtera brumata</name>
    <name type="common">Winter moth</name>
    <name type="synonym">Phalaena brumata</name>
    <dbReference type="NCBI Taxonomy" id="104452"/>
    <lineage>
        <taxon>Eukaryota</taxon>
        <taxon>Metazoa</taxon>
        <taxon>Ecdysozoa</taxon>
        <taxon>Arthropoda</taxon>
        <taxon>Hexapoda</taxon>
        <taxon>Insecta</taxon>
        <taxon>Pterygota</taxon>
        <taxon>Neoptera</taxon>
        <taxon>Endopterygota</taxon>
        <taxon>Lepidoptera</taxon>
        <taxon>Glossata</taxon>
        <taxon>Ditrysia</taxon>
        <taxon>Geometroidea</taxon>
        <taxon>Geometridae</taxon>
        <taxon>Larentiinae</taxon>
        <taxon>Operophtera</taxon>
    </lineage>
</organism>
<comment type="caution">
    <text evidence="3">The sequence shown here is derived from an EMBL/GenBank/DDBJ whole genome shotgun (WGS) entry which is preliminary data.</text>
</comment>
<gene>
    <name evidence="3" type="ORF">OBRU01_01016</name>
</gene>